<dbReference type="KEGG" id="pno:SNOG_04343"/>
<name>Q0UV71_PHANO</name>
<dbReference type="RefSeq" id="XP_001794762.1">
    <property type="nucleotide sequence ID" value="XM_001794710.1"/>
</dbReference>
<dbReference type="EMBL" id="CH445330">
    <property type="protein sequence ID" value="EAT88103.1"/>
    <property type="molecule type" value="Genomic_DNA"/>
</dbReference>
<evidence type="ECO:0000313" key="1">
    <source>
        <dbReference type="EMBL" id="EAT88103.1"/>
    </source>
</evidence>
<organism evidence="1 2">
    <name type="scientific">Phaeosphaeria nodorum (strain SN15 / ATCC MYA-4574 / FGSC 10173)</name>
    <name type="common">Glume blotch fungus</name>
    <name type="synonym">Parastagonospora nodorum</name>
    <dbReference type="NCBI Taxonomy" id="321614"/>
    <lineage>
        <taxon>Eukaryota</taxon>
        <taxon>Fungi</taxon>
        <taxon>Dikarya</taxon>
        <taxon>Ascomycota</taxon>
        <taxon>Pezizomycotina</taxon>
        <taxon>Dothideomycetes</taxon>
        <taxon>Pleosporomycetidae</taxon>
        <taxon>Pleosporales</taxon>
        <taxon>Pleosporineae</taxon>
        <taxon>Phaeosphaeriaceae</taxon>
        <taxon>Parastagonospora</taxon>
    </lineage>
</organism>
<dbReference type="AlphaFoldDB" id="Q0UV71"/>
<gene>
    <name evidence="1" type="ORF">SNOG_04343</name>
</gene>
<protein>
    <submittedName>
        <fullName evidence="1">Uncharacterized protein</fullName>
    </submittedName>
</protein>
<sequence>MPKQFENPRIYKLELSTTSQVITGAAENFLRYQSELIVSKCACIKSSTQHGEIAVA</sequence>
<dbReference type="Proteomes" id="UP000001055">
    <property type="component" value="Unassembled WGS sequence"/>
</dbReference>
<accession>Q0UV71</accession>
<dbReference type="InParanoid" id="Q0UV71"/>
<evidence type="ECO:0000313" key="2">
    <source>
        <dbReference type="Proteomes" id="UP000001055"/>
    </source>
</evidence>
<reference evidence="2" key="1">
    <citation type="journal article" date="2007" name="Plant Cell">
        <title>Dothideomycete-plant interactions illuminated by genome sequencing and EST analysis of the wheat pathogen Stagonospora nodorum.</title>
        <authorList>
            <person name="Hane J.K."/>
            <person name="Lowe R.G."/>
            <person name="Solomon P.S."/>
            <person name="Tan K.C."/>
            <person name="Schoch C.L."/>
            <person name="Spatafora J.W."/>
            <person name="Crous P.W."/>
            <person name="Kodira C."/>
            <person name="Birren B.W."/>
            <person name="Galagan J.E."/>
            <person name="Torriani S.F."/>
            <person name="McDonald B.A."/>
            <person name="Oliver R.P."/>
        </authorList>
    </citation>
    <scope>NUCLEOTIDE SEQUENCE [LARGE SCALE GENOMIC DNA]</scope>
    <source>
        <strain evidence="2">SN15 / ATCC MYA-4574 / FGSC 10173</strain>
    </source>
</reference>
<dbReference type="GeneID" id="5971630"/>
<proteinExistence type="predicted"/>